<feature type="binding site" evidence="10">
    <location>
        <position position="73"/>
    </location>
    <ligand>
        <name>Fe cation</name>
        <dbReference type="ChEBI" id="CHEBI:24875"/>
        <label>1</label>
    </ligand>
</feature>
<keyword evidence="13" id="KW-1185">Reference proteome</keyword>
<evidence type="ECO:0000256" key="2">
    <source>
        <dbReference type="ARBA" id="ARBA00005041"/>
    </source>
</evidence>
<comment type="function">
    <text evidence="10">Catalyzes the hydroxylation of the N(6)-(4-aminobutyl)-L-lysine intermediate to form hypusine, an essential post-translational modification only found in mature eIF-5A factor.</text>
</comment>
<comment type="cofactor">
    <cofactor evidence="10">
        <name>Fe(2+)</name>
        <dbReference type="ChEBI" id="CHEBI:29033"/>
    </cofactor>
    <text evidence="10">Binds 2 Fe(2+) ions per subunit.</text>
</comment>
<evidence type="ECO:0000256" key="1">
    <source>
        <dbReference type="ARBA" id="ARBA00000068"/>
    </source>
</evidence>
<keyword evidence="7 10" id="KW-0503">Monooxygenase</keyword>
<evidence type="ECO:0000256" key="7">
    <source>
        <dbReference type="ARBA" id="ARBA00023033"/>
    </source>
</evidence>
<evidence type="ECO:0000256" key="10">
    <source>
        <dbReference type="HAMAP-Rule" id="MF_03101"/>
    </source>
</evidence>
<feature type="repeat" description="HEAT" evidence="11">
    <location>
        <begin position="87"/>
        <end position="127"/>
    </location>
</feature>
<dbReference type="Pfam" id="PF13646">
    <property type="entry name" value="HEAT_2"/>
    <property type="match status" value="1"/>
</dbReference>
<dbReference type="HAMAP" id="MF_03101">
    <property type="entry name" value="Deoxyhypusine_hydroxylase"/>
    <property type="match status" value="1"/>
</dbReference>
<evidence type="ECO:0000256" key="11">
    <source>
        <dbReference type="PROSITE-ProRule" id="PRU00103"/>
    </source>
</evidence>
<evidence type="ECO:0000313" key="13">
    <source>
        <dbReference type="Proteomes" id="UP000230066"/>
    </source>
</evidence>
<dbReference type="PROSITE" id="PS50077">
    <property type="entry name" value="HEAT_REPEAT"/>
    <property type="match status" value="1"/>
</dbReference>
<dbReference type="PANTHER" id="PTHR12697:SF5">
    <property type="entry name" value="DEOXYHYPUSINE HYDROXYLASE"/>
    <property type="match status" value="1"/>
</dbReference>
<feature type="binding site" evidence="10">
    <location>
        <position position="106"/>
    </location>
    <ligand>
        <name>Fe cation</name>
        <dbReference type="ChEBI" id="CHEBI:24875"/>
        <label>1</label>
    </ligand>
</feature>
<proteinExistence type="inferred from homology"/>
<evidence type="ECO:0000256" key="8">
    <source>
        <dbReference type="ARBA" id="ARBA00023256"/>
    </source>
</evidence>
<organism evidence="12 13">
    <name type="scientific">Fasciola hepatica</name>
    <name type="common">Liver fluke</name>
    <dbReference type="NCBI Taxonomy" id="6192"/>
    <lineage>
        <taxon>Eukaryota</taxon>
        <taxon>Metazoa</taxon>
        <taxon>Spiralia</taxon>
        <taxon>Lophotrochozoa</taxon>
        <taxon>Platyhelminthes</taxon>
        <taxon>Trematoda</taxon>
        <taxon>Digenea</taxon>
        <taxon>Plagiorchiida</taxon>
        <taxon>Echinostomata</taxon>
        <taxon>Echinostomatoidea</taxon>
        <taxon>Fasciolidae</taxon>
        <taxon>Fasciola</taxon>
    </lineage>
</organism>
<sequence>MMPTSGPMSKLPVPEVTLREWAQCLMNPEASLVGRSRALWGLRHAGEKLAISLLGEFLRVTEPSPVADTLLQHEAAYCLGQRGDPEAVPLLITVMRDSKHHPVVRHEAAEALAALCGAPGVDMDQVQGELEKFANGKVVELAETCQVGLRRIEWLRSSHGDVPESDIGTQFFPFTIDPAPPMNQSTPTGSDGQQLHDIMMDPKQNLFTRYQALFSLRDRILRAKLQQDSDDLERSAQFLAKGLQAPGSDLLRHEVAFVLGQLALTETVPHLVECVRDSSAHAMVRHEAFEALGAVIGQSETDASNAKNPCLKLAREELQEGLKDPEPLVRESCVLALDIADYVSSSDQFQYAFVPS</sequence>
<gene>
    <name evidence="12" type="ORF">D915_007335</name>
</gene>
<dbReference type="InterPro" id="IPR004155">
    <property type="entry name" value="PBS_lyase_HEAT"/>
</dbReference>
<feature type="binding site" evidence="10">
    <location>
        <position position="74"/>
    </location>
    <ligand>
        <name>Fe cation</name>
        <dbReference type="ChEBI" id="CHEBI:24875"/>
        <label>1</label>
    </ligand>
</feature>
<dbReference type="UniPathway" id="UPA00354"/>
<dbReference type="InterPro" id="IPR027517">
    <property type="entry name" value="Deoxyhypusine_hydroxylase"/>
</dbReference>
<comment type="similarity">
    <text evidence="10">Belongs to the deoxyhypusine hydroxylase family.</text>
</comment>
<comment type="caution">
    <text evidence="12">The sequence shown here is derived from an EMBL/GenBank/DDBJ whole genome shotgun (WGS) entry which is preliminary data.</text>
</comment>
<evidence type="ECO:0000256" key="6">
    <source>
        <dbReference type="ARBA" id="ARBA00023004"/>
    </source>
</evidence>
<evidence type="ECO:0000256" key="9">
    <source>
        <dbReference type="ARBA" id="ARBA00045876"/>
    </source>
</evidence>
<dbReference type="SMART" id="SM00567">
    <property type="entry name" value="EZ_HEAT"/>
    <property type="match status" value="5"/>
</dbReference>
<reference evidence="12" key="1">
    <citation type="submission" date="2019-03" db="EMBL/GenBank/DDBJ databases">
        <title>Improved annotation for the trematode Fasciola hepatica.</title>
        <authorList>
            <person name="Choi Y.-J."/>
            <person name="Martin J."/>
            <person name="Mitreva M."/>
        </authorList>
    </citation>
    <scope>NUCLEOTIDE SEQUENCE [LARGE SCALE GENOMIC DNA]</scope>
</reference>
<protein>
    <recommendedName>
        <fullName evidence="10">Deoxyhypusine hydroxylase</fullName>
        <shortName evidence="10">DOHH</shortName>
        <ecNumber evidence="10">1.14.99.29</ecNumber>
    </recommendedName>
    <alternativeName>
        <fullName evidence="10">Deoxyhypusine dioxygenase</fullName>
    </alternativeName>
    <alternativeName>
        <fullName evidence="10">Deoxyhypusine monooxygenase</fullName>
    </alternativeName>
</protein>
<dbReference type="Gene3D" id="1.25.10.10">
    <property type="entry name" value="Leucine-rich Repeat Variant"/>
    <property type="match status" value="2"/>
</dbReference>
<feature type="binding site" evidence="10">
    <location>
        <position position="107"/>
    </location>
    <ligand>
        <name>Fe cation</name>
        <dbReference type="ChEBI" id="CHEBI:24875"/>
        <label>1</label>
    </ligand>
</feature>
<dbReference type="InterPro" id="IPR011989">
    <property type="entry name" value="ARM-like"/>
</dbReference>
<dbReference type="InterPro" id="IPR016024">
    <property type="entry name" value="ARM-type_fold"/>
</dbReference>
<feature type="binding site" evidence="10">
    <location>
        <position position="287"/>
    </location>
    <ligand>
        <name>Fe cation</name>
        <dbReference type="ChEBI" id="CHEBI:24875"/>
        <label>2</label>
    </ligand>
</feature>
<dbReference type="EC" id="1.14.99.29" evidence="10"/>
<dbReference type="Proteomes" id="UP000230066">
    <property type="component" value="Unassembled WGS sequence"/>
</dbReference>
<keyword evidence="3 10" id="KW-0479">Metal-binding</keyword>
<keyword evidence="6 10" id="KW-0408">Iron</keyword>
<dbReference type="EMBL" id="JXXN02002987">
    <property type="protein sequence ID" value="THD22114.1"/>
    <property type="molecule type" value="Genomic_DNA"/>
</dbReference>
<feature type="binding site" evidence="10">
    <location>
        <position position="286"/>
    </location>
    <ligand>
        <name>Fe cation</name>
        <dbReference type="ChEBI" id="CHEBI:24875"/>
        <label>2</label>
    </ligand>
</feature>
<keyword evidence="8 10" id="KW-0386">Hypusine biosynthesis</keyword>
<keyword evidence="5 10" id="KW-0560">Oxidoreductase</keyword>
<evidence type="ECO:0000256" key="5">
    <source>
        <dbReference type="ARBA" id="ARBA00023002"/>
    </source>
</evidence>
<evidence type="ECO:0000256" key="4">
    <source>
        <dbReference type="ARBA" id="ARBA00022737"/>
    </source>
</evidence>
<feature type="binding site" evidence="10">
    <location>
        <position position="253"/>
    </location>
    <ligand>
        <name>Fe cation</name>
        <dbReference type="ChEBI" id="CHEBI:24875"/>
        <label>2</label>
    </ligand>
</feature>
<evidence type="ECO:0000256" key="3">
    <source>
        <dbReference type="ARBA" id="ARBA00022723"/>
    </source>
</evidence>
<dbReference type="InterPro" id="IPR021133">
    <property type="entry name" value="HEAT_type_2"/>
</dbReference>
<keyword evidence="4" id="KW-0677">Repeat</keyword>
<dbReference type="Pfam" id="PF03130">
    <property type="entry name" value="HEAT_PBS"/>
    <property type="match status" value="1"/>
</dbReference>
<feature type="binding site" evidence="10">
    <location>
        <position position="254"/>
    </location>
    <ligand>
        <name>Fe cation</name>
        <dbReference type="ChEBI" id="CHEBI:24875"/>
        <label>2</label>
    </ligand>
</feature>
<comment type="function">
    <text evidence="9">Catalyzes the hydroxylation of the N(6)-(4-aminobutyl)-L-lysine intermediate produced by deoxyhypusine synthase/DHPS on a critical lysine of the eukaryotic translation initiation factor 5A/eIF-5A. This is the second step of the post-translational modification of that lysine into an unusual amino acid residue named hypusine. Hypusination is unique to mature eIF-5A factor and is essential for its function.</text>
</comment>
<dbReference type="SUPFAM" id="SSF48371">
    <property type="entry name" value="ARM repeat"/>
    <property type="match status" value="1"/>
</dbReference>
<name>A0A4E0R7M1_FASHE</name>
<evidence type="ECO:0000313" key="12">
    <source>
        <dbReference type="EMBL" id="THD22114.1"/>
    </source>
</evidence>
<dbReference type="PANTHER" id="PTHR12697">
    <property type="entry name" value="PBS LYASE HEAT-LIKE PROTEIN"/>
    <property type="match status" value="1"/>
</dbReference>
<dbReference type="AlphaFoldDB" id="A0A4E0R7M1"/>
<dbReference type="GO" id="GO:0019135">
    <property type="term" value="F:deoxyhypusine monooxygenase activity"/>
    <property type="evidence" value="ECO:0007669"/>
    <property type="project" value="UniProtKB-UniRule"/>
</dbReference>
<comment type="catalytic activity">
    <reaction evidence="1 10">
        <text>[eIF5A protein]-deoxyhypusine + AH2 + O2 = [eIF5A protein]-hypusine + A + H2O</text>
        <dbReference type="Rhea" id="RHEA:14101"/>
        <dbReference type="Rhea" id="RHEA-COMP:10144"/>
        <dbReference type="Rhea" id="RHEA-COMP:12592"/>
        <dbReference type="ChEBI" id="CHEBI:13193"/>
        <dbReference type="ChEBI" id="CHEBI:15377"/>
        <dbReference type="ChEBI" id="CHEBI:15379"/>
        <dbReference type="ChEBI" id="CHEBI:17499"/>
        <dbReference type="ChEBI" id="CHEBI:82657"/>
        <dbReference type="ChEBI" id="CHEBI:91175"/>
        <dbReference type="EC" id="1.14.99.29"/>
    </reaction>
</comment>
<dbReference type="GO" id="GO:0046872">
    <property type="term" value="F:metal ion binding"/>
    <property type="evidence" value="ECO:0007669"/>
    <property type="project" value="UniProtKB-KW"/>
</dbReference>
<accession>A0A4E0R7M1</accession>
<comment type="pathway">
    <text evidence="2 10">Protein modification; eIF5A hypusination.</text>
</comment>